<keyword evidence="3" id="KW-1185">Reference proteome</keyword>
<feature type="non-terminal residue" evidence="2">
    <location>
        <position position="1"/>
    </location>
</feature>
<dbReference type="Gramene" id="Os04t0603100-01">
    <property type="protein sequence ID" value="Os04t0603100-01"/>
    <property type="gene ID" value="Os04g0603100"/>
</dbReference>
<dbReference type="EMBL" id="AP014960">
    <property type="protein sequence ID" value="BAS90864.1"/>
    <property type="molecule type" value="Genomic_DNA"/>
</dbReference>
<dbReference type="InParanoid" id="A0A0P0WEH0"/>
<feature type="region of interest" description="Disordered" evidence="1">
    <location>
        <begin position="72"/>
        <end position="93"/>
    </location>
</feature>
<reference evidence="2 3" key="2">
    <citation type="journal article" date="2013" name="Plant Cell Physiol.">
        <title>Rice Annotation Project Database (RAP-DB): an integrative and interactive database for rice genomics.</title>
        <authorList>
            <person name="Sakai H."/>
            <person name="Lee S.S."/>
            <person name="Tanaka T."/>
            <person name="Numa H."/>
            <person name="Kim J."/>
            <person name="Kawahara Y."/>
            <person name="Wakimoto H."/>
            <person name="Yang C.C."/>
            <person name="Iwamoto M."/>
            <person name="Abe T."/>
            <person name="Yamada Y."/>
            <person name="Muto A."/>
            <person name="Inokuchi H."/>
            <person name="Ikemura T."/>
            <person name="Matsumoto T."/>
            <person name="Sasaki T."/>
            <person name="Itoh T."/>
        </authorList>
    </citation>
    <scope>NUCLEOTIDE SEQUENCE [LARGE SCALE GENOMIC DNA]</scope>
    <source>
        <strain evidence="3">cv. Nipponbare</strain>
    </source>
</reference>
<proteinExistence type="predicted"/>
<evidence type="ECO:0000256" key="1">
    <source>
        <dbReference type="SAM" id="MobiDB-lite"/>
    </source>
</evidence>
<gene>
    <name evidence="2" type="ordered locus">Os04g0603100</name>
    <name evidence="2" type="ORF">OSNPB_040603100</name>
</gene>
<dbReference type="PaxDb" id="39947-A0A0P0WEH0"/>
<evidence type="ECO:0000313" key="2">
    <source>
        <dbReference type="EMBL" id="BAS90864.1"/>
    </source>
</evidence>
<organism evidence="2 3">
    <name type="scientific">Oryza sativa subsp. japonica</name>
    <name type="common">Rice</name>
    <dbReference type="NCBI Taxonomy" id="39947"/>
    <lineage>
        <taxon>Eukaryota</taxon>
        <taxon>Viridiplantae</taxon>
        <taxon>Streptophyta</taxon>
        <taxon>Embryophyta</taxon>
        <taxon>Tracheophyta</taxon>
        <taxon>Spermatophyta</taxon>
        <taxon>Magnoliopsida</taxon>
        <taxon>Liliopsida</taxon>
        <taxon>Poales</taxon>
        <taxon>Poaceae</taxon>
        <taxon>BOP clade</taxon>
        <taxon>Oryzoideae</taxon>
        <taxon>Oryzeae</taxon>
        <taxon>Oryzinae</taxon>
        <taxon>Oryza</taxon>
        <taxon>Oryza sativa</taxon>
    </lineage>
</organism>
<dbReference type="Proteomes" id="UP000059680">
    <property type="component" value="Chromosome 4"/>
</dbReference>
<sequence>APRPRRPLLPPSPPVAAPLLVAAPPVLISCVRSVASHLVCKIPRSPSPPSSTTVSQNRGGSIRWRAQQIHRTIPPPSAIDEPPAKSPARAGGLLNGHRGLHLWRSAGDRAHLISVLIRP</sequence>
<protein>
    <submittedName>
        <fullName evidence="2">Os04g0603100 protein</fullName>
    </submittedName>
</protein>
<reference evidence="2 3" key="3">
    <citation type="journal article" date="2013" name="Rice">
        <title>Improvement of the Oryza sativa Nipponbare reference genome using next generation sequence and optical map data.</title>
        <authorList>
            <person name="Kawahara Y."/>
            <person name="de la Bastide M."/>
            <person name="Hamilton J.P."/>
            <person name="Kanamori H."/>
            <person name="McCombie W.R."/>
            <person name="Ouyang S."/>
            <person name="Schwartz D.C."/>
            <person name="Tanaka T."/>
            <person name="Wu J."/>
            <person name="Zhou S."/>
            <person name="Childs K.L."/>
            <person name="Davidson R.M."/>
            <person name="Lin H."/>
            <person name="Quesada-Ocampo L."/>
            <person name="Vaillancourt B."/>
            <person name="Sakai H."/>
            <person name="Lee S.S."/>
            <person name="Kim J."/>
            <person name="Numa H."/>
            <person name="Itoh T."/>
            <person name="Buell C.R."/>
            <person name="Matsumoto T."/>
        </authorList>
    </citation>
    <scope>NUCLEOTIDE SEQUENCE [LARGE SCALE GENOMIC DNA]</scope>
    <source>
        <strain evidence="3">cv. Nipponbare</strain>
    </source>
</reference>
<evidence type="ECO:0000313" key="3">
    <source>
        <dbReference type="Proteomes" id="UP000059680"/>
    </source>
</evidence>
<accession>A0A0P0WEH0</accession>
<name>A0A0P0WEH0_ORYSJ</name>
<reference evidence="3" key="1">
    <citation type="journal article" date="2005" name="Nature">
        <title>The map-based sequence of the rice genome.</title>
        <authorList>
            <consortium name="International rice genome sequencing project (IRGSP)"/>
            <person name="Matsumoto T."/>
            <person name="Wu J."/>
            <person name="Kanamori H."/>
            <person name="Katayose Y."/>
            <person name="Fujisawa M."/>
            <person name="Namiki N."/>
            <person name="Mizuno H."/>
            <person name="Yamamoto K."/>
            <person name="Antonio B.A."/>
            <person name="Baba T."/>
            <person name="Sakata K."/>
            <person name="Nagamura Y."/>
            <person name="Aoki H."/>
            <person name="Arikawa K."/>
            <person name="Arita K."/>
            <person name="Bito T."/>
            <person name="Chiden Y."/>
            <person name="Fujitsuka N."/>
            <person name="Fukunaka R."/>
            <person name="Hamada M."/>
            <person name="Harada C."/>
            <person name="Hayashi A."/>
            <person name="Hijishita S."/>
            <person name="Honda M."/>
            <person name="Hosokawa S."/>
            <person name="Ichikawa Y."/>
            <person name="Idonuma A."/>
            <person name="Iijima M."/>
            <person name="Ikeda M."/>
            <person name="Ikeno M."/>
            <person name="Ito K."/>
            <person name="Ito S."/>
            <person name="Ito T."/>
            <person name="Ito Y."/>
            <person name="Ito Y."/>
            <person name="Iwabuchi A."/>
            <person name="Kamiya K."/>
            <person name="Karasawa W."/>
            <person name="Kurita K."/>
            <person name="Katagiri S."/>
            <person name="Kikuta A."/>
            <person name="Kobayashi H."/>
            <person name="Kobayashi N."/>
            <person name="Machita K."/>
            <person name="Maehara T."/>
            <person name="Masukawa M."/>
            <person name="Mizubayashi T."/>
            <person name="Mukai Y."/>
            <person name="Nagasaki H."/>
            <person name="Nagata Y."/>
            <person name="Naito S."/>
            <person name="Nakashima M."/>
            <person name="Nakama Y."/>
            <person name="Nakamichi Y."/>
            <person name="Nakamura M."/>
            <person name="Meguro A."/>
            <person name="Negishi M."/>
            <person name="Ohta I."/>
            <person name="Ohta T."/>
            <person name="Okamoto M."/>
            <person name="Ono N."/>
            <person name="Saji S."/>
            <person name="Sakaguchi M."/>
            <person name="Sakai K."/>
            <person name="Shibata M."/>
            <person name="Shimokawa T."/>
            <person name="Song J."/>
            <person name="Takazaki Y."/>
            <person name="Terasawa K."/>
            <person name="Tsugane M."/>
            <person name="Tsuji K."/>
            <person name="Ueda S."/>
            <person name="Waki K."/>
            <person name="Yamagata H."/>
            <person name="Yamamoto M."/>
            <person name="Yamamoto S."/>
            <person name="Yamane H."/>
            <person name="Yoshiki S."/>
            <person name="Yoshihara R."/>
            <person name="Yukawa K."/>
            <person name="Zhong H."/>
            <person name="Yano M."/>
            <person name="Yuan Q."/>
            <person name="Ouyang S."/>
            <person name="Liu J."/>
            <person name="Jones K.M."/>
            <person name="Gansberger K."/>
            <person name="Moffat K."/>
            <person name="Hill J."/>
            <person name="Bera J."/>
            <person name="Fadrosh D."/>
            <person name="Jin S."/>
            <person name="Johri S."/>
            <person name="Kim M."/>
            <person name="Overton L."/>
            <person name="Reardon M."/>
            <person name="Tsitrin T."/>
            <person name="Vuong H."/>
            <person name="Weaver B."/>
            <person name="Ciecko A."/>
            <person name="Tallon L."/>
            <person name="Jackson J."/>
            <person name="Pai G."/>
            <person name="Aken S.V."/>
            <person name="Utterback T."/>
            <person name="Reidmuller S."/>
            <person name="Feldblyum T."/>
            <person name="Hsiao J."/>
            <person name="Zismann V."/>
            <person name="Iobst S."/>
            <person name="de Vazeille A.R."/>
            <person name="Buell C.R."/>
            <person name="Ying K."/>
            <person name="Li Y."/>
            <person name="Lu T."/>
            <person name="Huang Y."/>
            <person name="Zhao Q."/>
            <person name="Feng Q."/>
            <person name="Zhang L."/>
            <person name="Zhu J."/>
            <person name="Weng Q."/>
            <person name="Mu J."/>
            <person name="Lu Y."/>
            <person name="Fan D."/>
            <person name="Liu Y."/>
            <person name="Guan J."/>
            <person name="Zhang Y."/>
            <person name="Yu S."/>
            <person name="Liu X."/>
            <person name="Zhang Y."/>
            <person name="Hong G."/>
            <person name="Han B."/>
            <person name="Choisne N."/>
            <person name="Demange N."/>
            <person name="Orjeda G."/>
            <person name="Samain S."/>
            <person name="Cattolico L."/>
            <person name="Pelletier E."/>
            <person name="Couloux A."/>
            <person name="Segurens B."/>
            <person name="Wincker P."/>
            <person name="D'Hont A."/>
            <person name="Scarpelli C."/>
            <person name="Weissenbach J."/>
            <person name="Salanoubat M."/>
            <person name="Quetier F."/>
            <person name="Yu Y."/>
            <person name="Kim H.R."/>
            <person name="Rambo T."/>
            <person name="Currie J."/>
            <person name="Collura K."/>
            <person name="Luo M."/>
            <person name="Yang T."/>
            <person name="Ammiraju J.S.S."/>
            <person name="Engler F."/>
            <person name="Soderlund C."/>
            <person name="Wing R.A."/>
            <person name="Palmer L.E."/>
            <person name="de la Bastide M."/>
            <person name="Spiegel L."/>
            <person name="Nascimento L."/>
            <person name="Zutavern T."/>
            <person name="O'Shaughnessy A."/>
            <person name="Dike S."/>
            <person name="Dedhia N."/>
            <person name="Preston R."/>
            <person name="Balija V."/>
            <person name="McCombie W.R."/>
            <person name="Chow T."/>
            <person name="Chen H."/>
            <person name="Chung M."/>
            <person name="Chen C."/>
            <person name="Shaw J."/>
            <person name="Wu H."/>
            <person name="Hsiao K."/>
            <person name="Chao Y."/>
            <person name="Chu M."/>
            <person name="Cheng C."/>
            <person name="Hour A."/>
            <person name="Lee P."/>
            <person name="Lin S."/>
            <person name="Lin Y."/>
            <person name="Liou J."/>
            <person name="Liu S."/>
            <person name="Hsing Y."/>
            <person name="Raghuvanshi S."/>
            <person name="Mohanty A."/>
            <person name="Bharti A.K."/>
            <person name="Gaur A."/>
            <person name="Gupta V."/>
            <person name="Kumar D."/>
            <person name="Ravi V."/>
            <person name="Vij S."/>
            <person name="Kapur A."/>
            <person name="Khurana P."/>
            <person name="Khurana P."/>
            <person name="Khurana J.P."/>
            <person name="Tyagi A.K."/>
            <person name="Gaikwad K."/>
            <person name="Singh A."/>
            <person name="Dalal V."/>
            <person name="Srivastava S."/>
            <person name="Dixit A."/>
            <person name="Pal A.K."/>
            <person name="Ghazi I.A."/>
            <person name="Yadav M."/>
            <person name="Pandit A."/>
            <person name="Bhargava A."/>
            <person name="Sureshbabu K."/>
            <person name="Batra K."/>
            <person name="Sharma T.R."/>
            <person name="Mohapatra T."/>
            <person name="Singh N.K."/>
            <person name="Messing J."/>
            <person name="Nelson A.B."/>
            <person name="Fuks G."/>
            <person name="Kavchok S."/>
            <person name="Keizer G."/>
            <person name="Linton E."/>
            <person name="Llaca V."/>
            <person name="Song R."/>
            <person name="Tanyolac B."/>
            <person name="Young S."/>
            <person name="Ho-Il K."/>
            <person name="Hahn J.H."/>
            <person name="Sangsakoo G."/>
            <person name="Vanavichit A."/>
            <person name="de Mattos Luiz.A.T."/>
            <person name="Zimmer P.D."/>
            <person name="Malone G."/>
            <person name="Dellagostin O."/>
            <person name="de Oliveira A.C."/>
            <person name="Bevan M."/>
            <person name="Bancroft I."/>
            <person name="Minx P."/>
            <person name="Cordum H."/>
            <person name="Wilson R."/>
            <person name="Cheng Z."/>
            <person name="Jin W."/>
            <person name="Jiang J."/>
            <person name="Leong S.A."/>
            <person name="Iwama H."/>
            <person name="Gojobori T."/>
            <person name="Itoh T."/>
            <person name="Niimura Y."/>
            <person name="Fujii Y."/>
            <person name="Habara T."/>
            <person name="Sakai H."/>
            <person name="Sato Y."/>
            <person name="Wilson G."/>
            <person name="Kumar K."/>
            <person name="McCouch S."/>
            <person name="Juretic N."/>
            <person name="Hoen D."/>
            <person name="Wright S."/>
            <person name="Bruskiewich R."/>
            <person name="Bureau T."/>
            <person name="Miyao A."/>
            <person name="Hirochika H."/>
            <person name="Nishikawa T."/>
            <person name="Kadowaki K."/>
            <person name="Sugiura M."/>
            <person name="Burr B."/>
            <person name="Sasaki T."/>
        </authorList>
    </citation>
    <scope>NUCLEOTIDE SEQUENCE [LARGE SCALE GENOMIC DNA]</scope>
    <source>
        <strain evidence="3">cv. Nipponbare</strain>
    </source>
</reference>
<dbReference type="AlphaFoldDB" id="A0A0P0WEH0"/>